<dbReference type="Gene3D" id="3.40.470.10">
    <property type="entry name" value="Uracil-DNA glycosylase-like domain"/>
    <property type="match status" value="1"/>
</dbReference>
<protein>
    <recommendedName>
        <fullName evidence="3">Uracil-DNA glycosylase-like domain-containing protein</fullName>
    </recommendedName>
</protein>
<dbReference type="Proteomes" id="UP000265801">
    <property type="component" value="Unassembled WGS sequence"/>
</dbReference>
<dbReference type="InterPro" id="IPR036895">
    <property type="entry name" value="Uracil-DNA_glycosylase-like_sf"/>
</dbReference>
<evidence type="ECO:0008006" key="3">
    <source>
        <dbReference type="Google" id="ProtNLM"/>
    </source>
</evidence>
<keyword evidence="2" id="KW-1185">Reference proteome</keyword>
<sequence length="205" mass="23111">MYYSPHNESVNSEARVIIVGITPGWTQMKTAYEEILNSVEMEKSQSRLLQTAKAAGFSGSIRRNLIGMLDQIGLAECLNIESTLSLFHENRSLLHTTSVIKYPVFIDRQNYTGHKPALSQSNLLSCYAFKIFPEELNQIDPSAIVIPLGRTVESVLLKLKEEHRISQTLLTGFPHPSGANGHRLKQFRQNKHEMTSTIRAWADSE</sequence>
<comment type="caution">
    <text evidence="1">The sequence shown here is derived from an EMBL/GenBank/DDBJ whole genome shotgun (WGS) entry which is preliminary data.</text>
</comment>
<dbReference type="EMBL" id="QXIR01000037">
    <property type="protein sequence ID" value="RIW29052.1"/>
    <property type="molecule type" value="Genomic_DNA"/>
</dbReference>
<reference evidence="1 2" key="1">
    <citation type="submission" date="2018-09" db="EMBL/GenBank/DDBJ databases">
        <title>Bacillus saliacetes sp. nov., isolated from Thai shrimp paste (Ka-pi).</title>
        <authorList>
            <person name="Daroonpunt R."/>
            <person name="Tanasupawat S."/>
            <person name="Yiamsombut S."/>
        </authorList>
    </citation>
    <scope>NUCLEOTIDE SEQUENCE [LARGE SCALE GENOMIC DNA]</scope>
    <source>
        <strain evidence="1 2">SKP7-4</strain>
    </source>
</reference>
<gene>
    <name evidence="1" type="ORF">D3H55_20155</name>
</gene>
<dbReference type="OrthoDB" id="573462at2"/>
<proteinExistence type="predicted"/>
<dbReference type="AlphaFoldDB" id="A0A3A1QPP1"/>
<name>A0A3A1QPP1_9BACI</name>
<accession>A0A3A1QPP1</accession>
<organism evidence="1 2">
    <name type="scientific">Bacillus salacetis</name>
    <dbReference type="NCBI Taxonomy" id="2315464"/>
    <lineage>
        <taxon>Bacteria</taxon>
        <taxon>Bacillati</taxon>
        <taxon>Bacillota</taxon>
        <taxon>Bacilli</taxon>
        <taxon>Bacillales</taxon>
        <taxon>Bacillaceae</taxon>
        <taxon>Bacillus</taxon>
    </lineage>
</organism>
<evidence type="ECO:0000313" key="2">
    <source>
        <dbReference type="Proteomes" id="UP000265801"/>
    </source>
</evidence>
<evidence type="ECO:0000313" key="1">
    <source>
        <dbReference type="EMBL" id="RIW29052.1"/>
    </source>
</evidence>